<feature type="transmembrane region" description="Helical" evidence="9">
    <location>
        <begin position="12"/>
        <end position="28"/>
    </location>
</feature>
<dbReference type="RefSeq" id="WP_184743249.1">
    <property type="nucleotide sequence ID" value="NZ_JACHGJ010000001.1"/>
</dbReference>
<feature type="transmembrane region" description="Helical" evidence="9">
    <location>
        <begin position="218"/>
        <end position="237"/>
    </location>
</feature>
<feature type="domain" description="Histidine kinase/HSP90-like ATPase" evidence="10">
    <location>
        <begin position="312"/>
        <end position="401"/>
    </location>
</feature>
<evidence type="ECO:0000256" key="8">
    <source>
        <dbReference type="ARBA" id="ARBA00023012"/>
    </source>
</evidence>
<dbReference type="InterPro" id="IPR003594">
    <property type="entry name" value="HATPase_dom"/>
</dbReference>
<keyword evidence="9" id="KW-0812">Transmembrane</keyword>
<dbReference type="SUPFAM" id="SSF55874">
    <property type="entry name" value="ATPase domain of HSP90 chaperone/DNA topoisomerase II/histidine kinase"/>
    <property type="match status" value="1"/>
</dbReference>
<dbReference type="GO" id="GO:0016020">
    <property type="term" value="C:membrane"/>
    <property type="evidence" value="ECO:0007669"/>
    <property type="project" value="InterPro"/>
</dbReference>
<name>A0A841R7B2_9SPIO</name>
<evidence type="ECO:0000256" key="2">
    <source>
        <dbReference type="ARBA" id="ARBA00012438"/>
    </source>
</evidence>
<dbReference type="Gene3D" id="1.20.5.1930">
    <property type="match status" value="1"/>
</dbReference>
<feature type="transmembrane region" description="Helical" evidence="9">
    <location>
        <begin position="40"/>
        <end position="60"/>
    </location>
</feature>
<feature type="transmembrane region" description="Helical" evidence="9">
    <location>
        <begin position="66"/>
        <end position="84"/>
    </location>
</feature>
<keyword evidence="3" id="KW-0597">Phosphoprotein</keyword>
<dbReference type="Pfam" id="PF02518">
    <property type="entry name" value="HATPase_c"/>
    <property type="match status" value="1"/>
</dbReference>
<evidence type="ECO:0000256" key="4">
    <source>
        <dbReference type="ARBA" id="ARBA00022679"/>
    </source>
</evidence>
<keyword evidence="7" id="KW-0067">ATP-binding</keyword>
<keyword evidence="6 11" id="KW-0418">Kinase</keyword>
<evidence type="ECO:0000256" key="9">
    <source>
        <dbReference type="SAM" id="Phobius"/>
    </source>
</evidence>
<dbReference type="SMART" id="SM00387">
    <property type="entry name" value="HATPase_c"/>
    <property type="match status" value="1"/>
</dbReference>
<dbReference type="PANTHER" id="PTHR24421">
    <property type="entry name" value="NITRATE/NITRITE SENSOR PROTEIN NARX-RELATED"/>
    <property type="match status" value="1"/>
</dbReference>
<keyword evidence="9" id="KW-1133">Transmembrane helix</keyword>
<organism evidence="11 12">
    <name type="scientific">Spirochaeta isovalerica</name>
    <dbReference type="NCBI Taxonomy" id="150"/>
    <lineage>
        <taxon>Bacteria</taxon>
        <taxon>Pseudomonadati</taxon>
        <taxon>Spirochaetota</taxon>
        <taxon>Spirochaetia</taxon>
        <taxon>Spirochaetales</taxon>
        <taxon>Spirochaetaceae</taxon>
        <taxon>Spirochaeta</taxon>
    </lineage>
</organism>
<keyword evidence="4" id="KW-0808">Transferase</keyword>
<accession>A0A841R7B2</accession>
<dbReference type="EMBL" id="JACHGJ010000001">
    <property type="protein sequence ID" value="MBB6478869.1"/>
    <property type="molecule type" value="Genomic_DNA"/>
</dbReference>
<dbReference type="EC" id="2.7.13.3" evidence="2"/>
<evidence type="ECO:0000313" key="11">
    <source>
        <dbReference type="EMBL" id="MBB6478869.1"/>
    </source>
</evidence>
<evidence type="ECO:0000313" key="12">
    <source>
        <dbReference type="Proteomes" id="UP000587760"/>
    </source>
</evidence>
<dbReference type="InterPro" id="IPR036890">
    <property type="entry name" value="HATPase_C_sf"/>
</dbReference>
<proteinExistence type="predicted"/>
<evidence type="ECO:0000256" key="5">
    <source>
        <dbReference type="ARBA" id="ARBA00022741"/>
    </source>
</evidence>
<keyword evidence="12" id="KW-1185">Reference proteome</keyword>
<sequence>MIETRKTEKVVFLFSLVIHLTSPLLFVLRGKSSPLSTLYFPHFLVFLGISLLLSFIIFLYRSDGARITIILIRFMIIYFIGYPLGDYIGIEILLFSSLILESGLLLPIPANSIFLVLENLVFLMIQREFSAWWYDLEAVPVHDLIFTFLFNSLFSTLVYYLAYNIEDRRRKEKKIERLDSAISQLTDANIGFQKYVKEKELETIVNERKRLSREIHDAVGYALTNIIMLLEAAALLVDKDRSKQKEAILNAKKQAINGLEETRTALRHLREDKEDRLQGKRAIDELIRAFRDATGIVIKVEYGNLPFSVGERVDTLMFRMIQEGMTNAFRHGMATVITIIFWVDEDLIRLSIHDNGSGSSDIVEGIGLAGMRERLEQIGGRLLMKNVVDGFELSAEIPLEEDK</sequence>
<dbReference type="PANTHER" id="PTHR24421:SF10">
    <property type="entry name" value="NITRATE_NITRITE SENSOR PROTEIN NARQ"/>
    <property type="match status" value="1"/>
</dbReference>
<dbReference type="Proteomes" id="UP000587760">
    <property type="component" value="Unassembled WGS sequence"/>
</dbReference>
<evidence type="ECO:0000256" key="3">
    <source>
        <dbReference type="ARBA" id="ARBA00022553"/>
    </source>
</evidence>
<keyword evidence="8" id="KW-0902">Two-component regulatory system</keyword>
<reference evidence="11 12" key="1">
    <citation type="submission" date="2020-08" db="EMBL/GenBank/DDBJ databases">
        <title>Genomic Encyclopedia of Type Strains, Phase IV (KMG-IV): sequencing the most valuable type-strain genomes for metagenomic binning, comparative biology and taxonomic classification.</title>
        <authorList>
            <person name="Goeker M."/>
        </authorList>
    </citation>
    <scope>NUCLEOTIDE SEQUENCE [LARGE SCALE GENOMIC DNA]</scope>
    <source>
        <strain evidence="11 12">DSM 2461</strain>
    </source>
</reference>
<evidence type="ECO:0000256" key="1">
    <source>
        <dbReference type="ARBA" id="ARBA00000085"/>
    </source>
</evidence>
<gene>
    <name evidence="11" type="ORF">HNR50_000502</name>
</gene>
<dbReference type="Pfam" id="PF07730">
    <property type="entry name" value="HisKA_3"/>
    <property type="match status" value="1"/>
</dbReference>
<dbReference type="InterPro" id="IPR011712">
    <property type="entry name" value="Sig_transdc_His_kin_sub3_dim/P"/>
</dbReference>
<comment type="caution">
    <text evidence="11">The sequence shown here is derived from an EMBL/GenBank/DDBJ whole genome shotgun (WGS) entry which is preliminary data.</text>
</comment>
<comment type="catalytic activity">
    <reaction evidence="1">
        <text>ATP + protein L-histidine = ADP + protein N-phospho-L-histidine.</text>
        <dbReference type="EC" id="2.7.13.3"/>
    </reaction>
</comment>
<dbReference type="CDD" id="cd16917">
    <property type="entry name" value="HATPase_UhpB-NarQ-NarX-like"/>
    <property type="match status" value="1"/>
</dbReference>
<dbReference type="AlphaFoldDB" id="A0A841R7B2"/>
<dbReference type="InterPro" id="IPR050482">
    <property type="entry name" value="Sensor_HK_TwoCompSys"/>
</dbReference>
<dbReference type="GO" id="GO:0005524">
    <property type="term" value="F:ATP binding"/>
    <property type="evidence" value="ECO:0007669"/>
    <property type="project" value="UniProtKB-KW"/>
</dbReference>
<feature type="transmembrane region" description="Helical" evidence="9">
    <location>
        <begin position="145"/>
        <end position="163"/>
    </location>
</feature>
<protein>
    <recommendedName>
        <fullName evidence="2">histidine kinase</fullName>
        <ecNumber evidence="2">2.7.13.3</ecNumber>
    </recommendedName>
</protein>
<evidence type="ECO:0000259" key="10">
    <source>
        <dbReference type="SMART" id="SM00387"/>
    </source>
</evidence>
<evidence type="ECO:0000256" key="7">
    <source>
        <dbReference type="ARBA" id="ARBA00022840"/>
    </source>
</evidence>
<dbReference type="GO" id="GO:0046983">
    <property type="term" value="F:protein dimerization activity"/>
    <property type="evidence" value="ECO:0007669"/>
    <property type="project" value="InterPro"/>
</dbReference>
<keyword evidence="5" id="KW-0547">Nucleotide-binding</keyword>
<evidence type="ECO:0000256" key="6">
    <source>
        <dbReference type="ARBA" id="ARBA00022777"/>
    </source>
</evidence>
<dbReference type="Gene3D" id="3.30.565.10">
    <property type="entry name" value="Histidine kinase-like ATPase, C-terminal domain"/>
    <property type="match status" value="1"/>
</dbReference>
<keyword evidence="9" id="KW-0472">Membrane</keyword>
<dbReference type="GO" id="GO:0000155">
    <property type="term" value="F:phosphorelay sensor kinase activity"/>
    <property type="evidence" value="ECO:0007669"/>
    <property type="project" value="InterPro"/>
</dbReference>